<proteinExistence type="predicted"/>
<dbReference type="GO" id="GO:0061631">
    <property type="term" value="F:ubiquitin conjugating enzyme activity"/>
    <property type="evidence" value="ECO:0007669"/>
    <property type="project" value="UniProtKB-EC"/>
</dbReference>
<feature type="active site" description="Glycyl thioester intermediate" evidence="5">
    <location>
        <position position="87"/>
    </location>
</feature>
<dbReference type="PANTHER" id="PTHR43238">
    <property type="entry name" value="GDP-L-FUCOSE SYNTHASE"/>
    <property type="match status" value="1"/>
</dbReference>
<dbReference type="WBParaSite" id="TCLT_0001017901-mRNA-1">
    <property type="protein sequence ID" value="TCLT_0001017901-mRNA-1"/>
    <property type="gene ID" value="TCLT_0001017901"/>
</dbReference>
<dbReference type="CDD" id="cd23801">
    <property type="entry name" value="UBCc_UBE2L3"/>
    <property type="match status" value="1"/>
</dbReference>
<keyword evidence="8" id="KW-1185">Reference proteome</keyword>
<evidence type="ECO:0000256" key="2">
    <source>
        <dbReference type="ARBA" id="ARBA00012486"/>
    </source>
</evidence>
<dbReference type="Gene3D" id="3.10.110.10">
    <property type="entry name" value="Ubiquitin Conjugating Enzyme"/>
    <property type="match status" value="1"/>
</dbReference>
<accession>A0A0N5DAI0</accession>
<dbReference type="FunFam" id="3.10.110.10:FF:000011">
    <property type="entry name" value="Ubiquitin-conjugating enzyme E2 L3"/>
    <property type="match status" value="1"/>
</dbReference>
<reference evidence="7 8" key="2">
    <citation type="submission" date="2018-11" db="EMBL/GenBank/DDBJ databases">
        <authorList>
            <consortium name="Pathogen Informatics"/>
        </authorList>
    </citation>
    <scope>NUCLEOTIDE SEQUENCE [LARGE SCALE GENOMIC DNA]</scope>
</reference>
<dbReference type="GO" id="GO:0050577">
    <property type="term" value="F:GDP-L-fucose synthase activity"/>
    <property type="evidence" value="ECO:0007669"/>
    <property type="project" value="TreeGrafter"/>
</dbReference>
<dbReference type="AlphaFoldDB" id="A0A0N5DAI0"/>
<dbReference type="PROSITE" id="PS00183">
    <property type="entry name" value="UBC_1"/>
    <property type="match status" value="1"/>
</dbReference>
<dbReference type="InterPro" id="IPR023313">
    <property type="entry name" value="UBQ-conjugating_AS"/>
</dbReference>
<dbReference type="PANTHER" id="PTHR43238:SF1">
    <property type="entry name" value="GDP-L-FUCOSE SYNTHASE"/>
    <property type="match status" value="1"/>
</dbReference>
<dbReference type="Pfam" id="PF01370">
    <property type="entry name" value="Epimerase"/>
    <property type="match status" value="2"/>
</dbReference>
<dbReference type="EMBL" id="UYYF01004999">
    <property type="protein sequence ID" value="VDN07845.1"/>
    <property type="molecule type" value="Genomic_DNA"/>
</dbReference>
<dbReference type="SMART" id="SM00212">
    <property type="entry name" value="UBCc"/>
    <property type="match status" value="1"/>
</dbReference>
<dbReference type="Gene3D" id="3.90.25.10">
    <property type="entry name" value="UDP-galactose 4-epimerase, domain 1"/>
    <property type="match status" value="2"/>
</dbReference>
<keyword evidence="4" id="KW-0833">Ubl conjugation pathway</keyword>
<dbReference type="InterPro" id="IPR001509">
    <property type="entry name" value="Epimerase_deHydtase"/>
</dbReference>
<name>A0A0N5DAI0_THECL</name>
<sequence length="438" mass="50696">MASSSRRLQKELVDIQLSDSRTFCCIEFDQDNLLHWTGLLLPDKEPYNKGAFKIAIDFPVEYPFKPPKITFLTKIYHPNVDEKGQVCLPLISPDNWKPTTKTEQVMSALLGLITEPEPDHPLRADIAEEFTKDRKKFNKAAEDYTKKYGMKRPDGYIFSRKRRMQEDNVMTVLVTGGTGLLGRALQQIVTTEEARSNEKWIFVGQQDCDLMDREATRLLFSKHRPSHVVHLAALVGGLYHNLRCNLQFFLKNMVIFVLYFYVENAHVFEYSEFLDSFKPKKYTSVIPCNVFGPYDNYNLQNGHVLPALIHKTYIAKRDKAPLEIFGSGKPLRQFIYSLDLARLFVWVVRSYEEIDPIILSVGENDEISILEAVRCIIDAFKFKGEVLQDKTKADGQYRKTASNAKMRKYLPHFKFTPFEVAIKESVDWFIANYDIARK</sequence>
<dbReference type="InterPro" id="IPR036291">
    <property type="entry name" value="NAD(P)-bd_dom_sf"/>
</dbReference>
<evidence type="ECO:0000256" key="1">
    <source>
        <dbReference type="ARBA" id="ARBA00000485"/>
    </source>
</evidence>
<dbReference type="Gene3D" id="3.40.50.720">
    <property type="entry name" value="NAD(P)-binding Rossmann-like Domain"/>
    <property type="match status" value="1"/>
</dbReference>
<feature type="domain" description="UBC core" evidence="6">
    <location>
        <begin position="3"/>
        <end position="150"/>
    </location>
</feature>
<dbReference type="PROSITE" id="PS50127">
    <property type="entry name" value="UBC_2"/>
    <property type="match status" value="1"/>
</dbReference>
<dbReference type="STRING" id="103827.A0A0N5DAI0"/>
<keyword evidence="3" id="KW-0808">Transferase</keyword>
<evidence type="ECO:0000256" key="3">
    <source>
        <dbReference type="ARBA" id="ARBA00022679"/>
    </source>
</evidence>
<evidence type="ECO:0000313" key="7">
    <source>
        <dbReference type="EMBL" id="VDN07845.1"/>
    </source>
</evidence>
<dbReference type="Pfam" id="PF00179">
    <property type="entry name" value="UQ_con"/>
    <property type="match status" value="1"/>
</dbReference>
<organism evidence="9">
    <name type="scientific">Thelazia callipaeda</name>
    <name type="common">Oriental eyeworm</name>
    <name type="synonym">Parasitic nematode</name>
    <dbReference type="NCBI Taxonomy" id="103827"/>
    <lineage>
        <taxon>Eukaryota</taxon>
        <taxon>Metazoa</taxon>
        <taxon>Ecdysozoa</taxon>
        <taxon>Nematoda</taxon>
        <taxon>Chromadorea</taxon>
        <taxon>Rhabditida</taxon>
        <taxon>Spirurina</taxon>
        <taxon>Spiruromorpha</taxon>
        <taxon>Thelazioidea</taxon>
        <taxon>Thelaziidae</taxon>
        <taxon>Thelazia</taxon>
    </lineage>
</organism>
<dbReference type="OrthoDB" id="202470at2759"/>
<dbReference type="EC" id="2.3.2.23" evidence="2"/>
<evidence type="ECO:0000313" key="8">
    <source>
        <dbReference type="Proteomes" id="UP000276776"/>
    </source>
</evidence>
<dbReference type="InterPro" id="IPR016135">
    <property type="entry name" value="UBQ-conjugating_enzyme/RWD"/>
</dbReference>
<dbReference type="SUPFAM" id="SSF51735">
    <property type="entry name" value="NAD(P)-binding Rossmann-fold domains"/>
    <property type="match status" value="1"/>
</dbReference>
<gene>
    <name evidence="7" type="ORF">TCLT_LOCUS10168</name>
</gene>
<evidence type="ECO:0000259" key="6">
    <source>
        <dbReference type="PROSITE" id="PS50127"/>
    </source>
</evidence>
<protein>
    <recommendedName>
        <fullName evidence="2">E2 ubiquitin-conjugating enzyme</fullName>
        <ecNumber evidence="2">2.3.2.23</ecNumber>
    </recommendedName>
</protein>
<reference evidence="9" key="1">
    <citation type="submission" date="2017-02" db="UniProtKB">
        <authorList>
            <consortium name="WormBaseParasite"/>
        </authorList>
    </citation>
    <scope>IDENTIFICATION</scope>
</reference>
<dbReference type="Proteomes" id="UP000276776">
    <property type="component" value="Unassembled WGS sequence"/>
</dbReference>
<evidence type="ECO:0000256" key="5">
    <source>
        <dbReference type="PROSITE-ProRule" id="PRU10133"/>
    </source>
</evidence>
<dbReference type="OMA" id="RTFCCIE"/>
<evidence type="ECO:0000313" key="9">
    <source>
        <dbReference type="WBParaSite" id="TCLT_0001017901-mRNA-1"/>
    </source>
</evidence>
<dbReference type="InterPro" id="IPR000608">
    <property type="entry name" value="UBC"/>
</dbReference>
<dbReference type="SUPFAM" id="SSF54495">
    <property type="entry name" value="UBC-like"/>
    <property type="match status" value="1"/>
</dbReference>
<comment type="catalytic activity">
    <reaction evidence="1">
        <text>S-ubiquitinyl-[E1 ubiquitin-activating enzyme]-L-cysteine + [E2 ubiquitin-conjugating enzyme]-L-cysteine = [E1 ubiquitin-activating enzyme]-L-cysteine + S-ubiquitinyl-[E2 ubiquitin-conjugating enzyme]-L-cysteine.</text>
        <dbReference type="EC" id="2.3.2.23"/>
    </reaction>
</comment>
<evidence type="ECO:0000256" key="4">
    <source>
        <dbReference type="ARBA" id="ARBA00022786"/>
    </source>
</evidence>